<dbReference type="RefSeq" id="WP_090234752.1">
    <property type="nucleotide sequence ID" value="NZ_FOJW01000003.1"/>
</dbReference>
<evidence type="ECO:0000313" key="2">
    <source>
        <dbReference type="Proteomes" id="UP000198642"/>
    </source>
</evidence>
<gene>
    <name evidence="1" type="ORF">SAMN04488072_103216</name>
</gene>
<dbReference type="STRING" id="237679.SAMN04488072_103216"/>
<keyword evidence="2" id="KW-1185">Reference proteome</keyword>
<dbReference type="AlphaFoldDB" id="A0A1I0WQR7"/>
<organism evidence="1 2">
    <name type="scientific">Lentibacillus halodurans</name>
    <dbReference type="NCBI Taxonomy" id="237679"/>
    <lineage>
        <taxon>Bacteria</taxon>
        <taxon>Bacillati</taxon>
        <taxon>Bacillota</taxon>
        <taxon>Bacilli</taxon>
        <taxon>Bacillales</taxon>
        <taxon>Bacillaceae</taxon>
        <taxon>Lentibacillus</taxon>
    </lineage>
</organism>
<sequence>MKAIEETLQNRAKKHKKLFEKYWIEPNHLYFKGSHFYLSFYERFQKTEIGILSTQSEVSNADYKEAFEWLVILMNRMAAIQEVGMERKNINMKGFYKTRAYLEKTLEYATLSSNEKNIIDQCLHSMNDAISLQNRMVALMDEFEQFREKKETEGNEFSVPEVEEVHDFHAEMDYIQFTQGQISYKSVDFFASLNQIINQNETIKSIVNFEEVKQYIEEFSRGKDMLKSSLDEATYVDNLDQLSKEQFMKTVQEDYIKRQKESNKSLIKNLRYPTLG</sequence>
<protein>
    <submittedName>
        <fullName evidence="1">Uncharacterized protein</fullName>
    </submittedName>
</protein>
<proteinExistence type="predicted"/>
<accession>A0A1I0WQR7</accession>
<name>A0A1I0WQR7_9BACI</name>
<dbReference type="Proteomes" id="UP000198642">
    <property type="component" value="Unassembled WGS sequence"/>
</dbReference>
<reference evidence="1 2" key="1">
    <citation type="submission" date="2016-10" db="EMBL/GenBank/DDBJ databases">
        <authorList>
            <person name="de Groot N.N."/>
        </authorList>
    </citation>
    <scope>NUCLEOTIDE SEQUENCE [LARGE SCALE GENOMIC DNA]</scope>
    <source>
        <strain evidence="1 2">CGMCC 1.3702</strain>
    </source>
</reference>
<evidence type="ECO:0000313" key="1">
    <source>
        <dbReference type="EMBL" id="SFA91099.1"/>
    </source>
</evidence>
<dbReference type="EMBL" id="FOJW01000003">
    <property type="protein sequence ID" value="SFA91099.1"/>
    <property type="molecule type" value="Genomic_DNA"/>
</dbReference>
<dbReference type="OrthoDB" id="2959647at2"/>